<feature type="transmembrane region" description="Helical" evidence="7">
    <location>
        <begin position="120"/>
        <end position="141"/>
    </location>
</feature>
<evidence type="ECO:0000256" key="1">
    <source>
        <dbReference type="ARBA" id="ARBA00004141"/>
    </source>
</evidence>
<feature type="region of interest" description="Disordered" evidence="6">
    <location>
        <begin position="312"/>
        <end position="363"/>
    </location>
</feature>
<name>A0AAN6YLJ0_9PEZI</name>
<comment type="similarity">
    <text evidence="5">Belongs to the SAT4 family.</text>
</comment>
<protein>
    <recommendedName>
        <fullName evidence="8">Rhodopsin domain-containing protein</fullName>
    </recommendedName>
</protein>
<evidence type="ECO:0000256" key="5">
    <source>
        <dbReference type="ARBA" id="ARBA00038359"/>
    </source>
</evidence>
<feature type="transmembrane region" description="Helical" evidence="7">
    <location>
        <begin position="194"/>
        <end position="218"/>
    </location>
</feature>
<dbReference type="Pfam" id="PF20684">
    <property type="entry name" value="Fung_rhodopsin"/>
    <property type="match status" value="1"/>
</dbReference>
<gene>
    <name evidence="9" type="ORF">QBC38DRAFT_404488</name>
</gene>
<dbReference type="InterPro" id="IPR049326">
    <property type="entry name" value="Rhodopsin_dom_fungi"/>
</dbReference>
<proteinExistence type="inferred from homology"/>
<sequence length="437" mass="47802">MDQLPPGIDLSKIPFMPNPSGAPPDFENGPSLQSAGLATGIAFIIFSGLFLVLRLFYGLKKARRLFADDWFCICGYLIGIAQWAVFYVTMTKGIDKHSWDVPVSILTVEIMQLQLTNQTLAAVTHFAVKASVVFFFLRLFGTLPWVRWTGYSLLILTFLSYTTYEIIMLIYCLPRPGEAWDEKVFARCATTAPATIAVGVCSVVADLVLFILPFPIIVGLSLDRQKKRGLIAVFLVGFLVLVTSVVGLAYRVIVSYGNEDPIWHGANVAITSYMEVFGTVIVACTPSIPGLWSGVVTQTTFYSNVRSRIRKDDGLTTPSTKNSGGGSLAIGTKHSYPPPTTNKDRDSHLHDDEYKNGSQRELVGIPVDRELDGDDFPMHAIQKTTSIKIISSPADEMMDGGGVYDGSDRGTSNSSGWQELGGGHHVKSSVNVGTKRW</sequence>
<dbReference type="Proteomes" id="UP001301958">
    <property type="component" value="Unassembled WGS sequence"/>
</dbReference>
<dbReference type="InterPro" id="IPR052337">
    <property type="entry name" value="SAT4-like"/>
</dbReference>
<dbReference type="EMBL" id="MU865651">
    <property type="protein sequence ID" value="KAK4220740.1"/>
    <property type="molecule type" value="Genomic_DNA"/>
</dbReference>
<evidence type="ECO:0000256" key="3">
    <source>
        <dbReference type="ARBA" id="ARBA00022989"/>
    </source>
</evidence>
<feature type="compositionally biased region" description="Basic and acidic residues" evidence="6">
    <location>
        <begin position="342"/>
        <end position="355"/>
    </location>
</feature>
<accession>A0AAN6YLJ0</accession>
<dbReference type="PANTHER" id="PTHR33048:SF146">
    <property type="entry name" value="INTEGRAL MEMBRANE PROTEIN"/>
    <property type="match status" value="1"/>
</dbReference>
<feature type="transmembrane region" description="Helical" evidence="7">
    <location>
        <begin position="230"/>
        <end position="250"/>
    </location>
</feature>
<evidence type="ECO:0000256" key="7">
    <source>
        <dbReference type="SAM" id="Phobius"/>
    </source>
</evidence>
<reference evidence="9" key="2">
    <citation type="submission" date="2023-05" db="EMBL/GenBank/DDBJ databases">
        <authorList>
            <consortium name="Lawrence Berkeley National Laboratory"/>
            <person name="Steindorff A."/>
            <person name="Hensen N."/>
            <person name="Bonometti L."/>
            <person name="Westerberg I."/>
            <person name="Brannstrom I.O."/>
            <person name="Guillou S."/>
            <person name="Cros-Aarteil S."/>
            <person name="Calhoun S."/>
            <person name="Haridas S."/>
            <person name="Kuo A."/>
            <person name="Mondo S."/>
            <person name="Pangilinan J."/>
            <person name="Riley R."/>
            <person name="Labutti K."/>
            <person name="Andreopoulos B."/>
            <person name="Lipzen A."/>
            <person name="Chen C."/>
            <person name="Yanf M."/>
            <person name="Daum C."/>
            <person name="Ng V."/>
            <person name="Clum A."/>
            <person name="Ohm R."/>
            <person name="Martin F."/>
            <person name="Silar P."/>
            <person name="Natvig D."/>
            <person name="Lalanne C."/>
            <person name="Gautier V."/>
            <person name="Ament-Velasquez S.L."/>
            <person name="Kruys A."/>
            <person name="Hutchinson M.I."/>
            <person name="Powell A.J."/>
            <person name="Barry K."/>
            <person name="Miller A.N."/>
            <person name="Grigoriev I.V."/>
            <person name="Debuchy R."/>
            <person name="Gladieux P."/>
            <person name="Thoren M.H."/>
            <person name="Johannesson H."/>
        </authorList>
    </citation>
    <scope>NUCLEOTIDE SEQUENCE</scope>
    <source>
        <strain evidence="9">CBS 990.96</strain>
    </source>
</reference>
<organism evidence="9 10">
    <name type="scientific">Podospora fimiseda</name>
    <dbReference type="NCBI Taxonomy" id="252190"/>
    <lineage>
        <taxon>Eukaryota</taxon>
        <taxon>Fungi</taxon>
        <taxon>Dikarya</taxon>
        <taxon>Ascomycota</taxon>
        <taxon>Pezizomycotina</taxon>
        <taxon>Sordariomycetes</taxon>
        <taxon>Sordariomycetidae</taxon>
        <taxon>Sordariales</taxon>
        <taxon>Podosporaceae</taxon>
        <taxon>Podospora</taxon>
    </lineage>
</organism>
<keyword evidence="2 7" id="KW-0812">Transmembrane</keyword>
<reference evidence="9" key="1">
    <citation type="journal article" date="2023" name="Mol. Phylogenet. Evol.">
        <title>Genome-scale phylogeny and comparative genomics of the fungal order Sordariales.</title>
        <authorList>
            <person name="Hensen N."/>
            <person name="Bonometti L."/>
            <person name="Westerberg I."/>
            <person name="Brannstrom I.O."/>
            <person name="Guillou S."/>
            <person name="Cros-Aarteil S."/>
            <person name="Calhoun S."/>
            <person name="Haridas S."/>
            <person name="Kuo A."/>
            <person name="Mondo S."/>
            <person name="Pangilinan J."/>
            <person name="Riley R."/>
            <person name="LaButti K."/>
            <person name="Andreopoulos B."/>
            <person name="Lipzen A."/>
            <person name="Chen C."/>
            <person name="Yan M."/>
            <person name="Daum C."/>
            <person name="Ng V."/>
            <person name="Clum A."/>
            <person name="Steindorff A."/>
            <person name="Ohm R.A."/>
            <person name="Martin F."/>
            <person name="Silar P."/>
            <person name="Natvig D.O."/>
            <person name="Lalanne C."/>
            <person name="Gautier V."/>
            <person name="Ament-Velasquez S.L."/>
            <person name="Kruys A."/>
            <person name="Hutchinson M.I."/>
            <person name="Powell A.J."/>
            <person name="Barry K."/>
            <person name="Miller A.N."/>
            <person name="Grigoriev I.V."/>
            <person name="Debuchy R."/>
            <person name="Gladieux P."/>
            <person name="Hiltunen Thoren M."/>
            <person name="Johannesson H."/>
        </authorList>
    </citation>
    <scope>NUCLEOTIDE SEQUENCE</scope>
    <source>
        <strain evidence="9">CBS 990.96</strain>
    </source>
</reference>
<evidence type="ECO:0000313" key="9">
    <source>
        <dbReference type="EMBL" id="KAK4220740.1"/>
    </source>
</evidence>
<feature type="transmembrane region" description="Helical" evidence="7">
    <location>
        <begin position="69"/>
        <end position="90"/>
    </location>
</feature>
<evidence type="ECO:0000256" key="2">
    <source>
        <dbReference type="ARBA" id="ARBA00022692"/>
    </source>
</evidence>
<evidence type="ECO:0000259" key="8">
    <source>
        <dbReference type="Pfam" id="PF20684"/>
    </source>
</evidence>
<dbReference type="PANTHER" id="PTHR33048">
    <property type="entry name" value="PTH11-LIKE INTEGRAL MEMBRANE PROTEIN (AFU_ORTHOLOGUE AFUA_5G11245)"/>
    <property type="match status" value="1"/>
</dbReference>
<feature type="transmembrane region" description="Helical" evidence="7">
    <location>
        <begin position="35"/>
        <end position="57"/>
    </location>
</feature>
<keyword evidence="4 7" id="KW-0472">Membrane</keyword>
<feature type="transmembrane region" description="Helical" evidence="7">
    <location>
        <begin position="153"/>
        <end position="174"/>
    </location>
</feature>
<feature type="domain" description="Rhodopsin" evidence="8">
    <location>
        <begin position="53"/>
        <end position="290"/>
    </location>
</feature>
<comment type="caution">
    <text evidence="9">The sequence shown here is derived from an EMBL/GenBank/DDBJ whole genome shotgun (WGS) entry which is preliminary data.</text>
</comment>
<comment type="subcellular location">
    <subcellularLocation>
        <location evidence="1">Membrane</location>
        <topology evidence="1">Multi-pass membrane protein</topology>
    </subcellularLocation>
</comment>
<dbReference type="GO" id="GO:0016020">
    <property type="term" value="C:membrane"/>
    <property type="evidence" value="ECO:0007669"/>
    <property type="project" value="UniProtKB-SubCell"/>
</dbReference>
<keyword evidence="3 7" id="KW-1133">Transmembrane helix</keyword>
<evidence type="ECO:0000256" key="4">
    <source>
        <dbReference type="ARBA" id="ARBA00023136"/>
    </source>
</evidence>
<evidence type="ECO:0000256" key="6">
    <source>
        <dbReference type="SAM" id="MobiDB-lite"/>
    </source>
</evidence>
<dbReference type="AlphaFoldDB" id="A0AAN6YLJ0"/>
<keyword evidence="10" id="KW-1185">Reference proteome</keyword>
<feature type="compositionally biased region" description="Polar residues" evidence="6">
    <location>
        <begin position="428"/>
        <end position="437"/>
    </location>
</feature>
<evidence type="ECO:0000313" key="10">
    <source>
        <dbReference type="Proteomes" id="UP001301958"/>
    </source>
</evidence>
<feature type="region of interest" description="Disordered" evidence="6">
    <location>
        <begin position="414"/>
        <end position="437"/>
    </location>
</feature>